<evidence type="ECO:0000259" key="5">
    <source>
        <dbReference type="PROSITE" id="PS50994"/>
    </source>
</evidence>
<dbReference type="InterPro" id="IPR001584">
    <property type="entry name" value="Integrase_cat-core"/>
</dbReference>
<organism evidence="7 8">
    <name type="scientific">Durusdinium trenchii</name>
    <dbReference type="NCBI Taxonomy" id="1381693"/>
    <lineage>
        <taxon>Eukaryota</taxon>
        <taxon>Sar</taxon>
        <taxon>Alveolata</taxon>
        <taxon>Dinophyceae</taxon>
        <taxon>Suessiales</taxon>
        <taxon>Symbiodiniaceae</taxon>
        <taxon>Durusdinium</taxon>
    </lineage>
</organism>
<feature type="compositionally biased region" description="Basic residues" evidence="2">
    <location>
        <begin position="1040"/>
        <end position="1050"/>
    </location>
</feature>
<evidence type="ECO:0000256" key="1">
    <source>
        <dbReference type="SAM" id="Coils"/>
    </source>
</evidence>
<dbReference type="SUPFAM" id="SSF53098">
    <property type="entry name" value="Ribonuclease H-like"/>
    <property type="match status" value="1"/>
</dbReference>
<feature type="region of interest" description="Disordered" evidence="2">
    <location>
        <begin position="2608"/>
        <end position="2767"/>
    </location>
</feature>
<feature type="compositionally biased region" description="Polar residues" evidence="2">
    <location>
        <begin position="2651"/>
        <end position="2664"/>
    </location>
</feature>
<keyword evidence="8" id="KW-1185">Reference proteome</keyword>
<comment type="caution">
    <text evidence="7">The sequence shown here is derived from an EMBL/GenBank/DDBJ whole genome shotgun (WGS) entry which is preliminary data.</text>
</comment>
<accession>A0ABP0QKM4</accession>
<dbReference type="InterPro" id="IPR013103">
    <property type="entry name" value="RVT_2"/>
</dbReference>
<dbReference type="Gene3D" id="2.30.30.40">
    <property type="entry name" value="SH3 Domains"/>
    <property type="match status" value="1"/>
</dbReference>
<dbReference type="SUPFAM" id="SSF159034">
    <property type="entry name" value="Mib/herc2 domain-like"/>
    <property type="match status" value="1"/>
</dbReference>
<feature type="compositionally biased region" description="Basic and acidic residues" evidence="2">
    <location>
        <begin position="2753"/>
        <end position="2765"/>
    </location>
</feature>
<feature type="compositionally biased region" description="Basic and acidic residues" evidence="2">
    <location>
        <begin position="3431"/>
        <end position="3451"/>
    </location>
</feature>
<dbReference type="PANTHER" id="PTHR12741">
    <property type="entry name" value="LYST-INTERACTING PROTEIN LIP5 DOPAMINE RESPONSIVE PROTEIN DRG-1"/>
    <property type="match status" value="1"/>
</dbReference>
<feature type="region of interest" description="Disordered" evidence="2">
    <location>
        <begin position="994"/>
        <end position="1050"/>
    </location>
</feature>
<evidence type="ECO:0000256" key="2">
    <source>
        <dbReference type="SAM" id="MobiDB-lite"/>
    </source>
</evidence>
<feature type="transmembrane region" description="Helical" evidence="3">
    <location>
        <begin position="3585"/>
        <end position="3607"/>
    </location>
</feature>
<dbReference type="PROSITE" id="PS50994">
    <property type="entry name" value="INTEGRASE"/>
    <property type="match status" value="1"/>
</dbReference>
<dbReference type="EMBL" id="CAXAMN010024672">
    <property type="protein sequence ID" value="CAK9088584.1"/>
    <property type="molecule type" value="Genomic_DNA"/>
</dbReference>
<dbReference type="PROSITE" id="PS50800">
    <property type="entry name" value="SAP"/>
    <property type="match status" value="1"/>
</dbReference>
<feature type="transmembrane region" description="Helical" evidence="3">
    <location>
        <begin position="3470"/>
        <end position="3490"/>
    </location>
</feature>
<feature type="compositionally biased region" description="Acidic residues" evidence="2">
    <location>
        <begin position="2720"/>
        <end position="2730"/>
    </location>
</feature>
<feature type="transmembrane region" description="Helical" evidence="3">
    <location>
        <begin position="3671"/>
        <end position="3692"/>
    </location>
</feature>
<keyword evidence="3" id="KW-1133">Transmembrane helix</keyword>
<dbReference type="SMART" id="SM00513">
    <property type="entry name" value="SAP"/>
    <property type="match status" value="1"/>
</dbReference>
<dbReference type="InterPro" id="IPR036397">
    <property type="entry name" value="RNaseH_sf"/>
</dbReference>
<evidence type="ECO:0000259" key="4">
    <source>
        <dbReference type="PROSITE" id="PS50800"/>
    </source>
</evidence>
<gene>
    <name evidence="7" type="ORF">CCMP2556_LOCUS42705</name>
</gene>
<evidence type="ECO:0000313" key="7">
    <source>
        <dbReference type="EMBL" id="CAK9088584.1"/>
    </source>
</evidence>
<feature type="compositionally biased region" description="Basic and acidic residues" evidence="2">
    <location>
        <begin position="3411"/>
        <end position="3425"/>
    </location>
</feature>
<feature type="region of interest" description="Disordered" evidence="2">
    <location>
        <begin position="1100"/>
        <end position="1120"/>
    </location>
</feature>
<keyword evidence="3" id="KW-0472">Membrane</keyword>
<evidence type="ECO:0000313" key="8">
    <source>
        <dbReference type="Proteomes" id="UP001642484"/>
    </source>
</evidence>
<dbReference type="InterPro" id="IPR012337">
    <property type="entry name" value="RNaseH-like_sf"/>
</dbReference>
<dbReference type="InterPro" id="IPR010606">
    <property type="entry name" value="Mib_Herc2"/>
</dbReference>
<evidence type="ECO:0008006" key="9">
    <source>
        <dbReference type="Google" id="ProtNLM"/>
    </source>
</evidence>
<dbReference type="PROSITE" id="PS51416">
    <property type="entry name" value="MIB_HERC2"/>
    <property type="match status" value="1"/>
</dbReference>
<feature type="compositionally biased region" description="Basic and acidic residues" evidence="2">
    <location>
        <begin position="2683"/>
        <end position="2714"/>
    </location>
</feature>
<feature type="transmembrane region" description="Helical" evidence="3">
    <location>
        <begin position="3497"/>
        <end position="3515"/>
    </location>
</feature>
<feature type="compositionally biased region" description="Basic and acidic residues" evidence="2">
    <location>
        <begin position="2667"/>
        <end position="2677"/>
    </location>
</feature>
<feature type="domain" description="SAP" evidence="4">
    <location>
        <begin position="1182"/>
        <end position="1216"/>
    </location>
</feature>
<keyword evidence="3" id="KW-0812">Transmembrane</keyword>
<sequence length="4030" mass="456356">MVFPVMQGLSFDSLCSSRCHPLPWRSECVACNMSMMILYLMLASMLFIDVFMGHVLFTSVIGIVLGTQRGLNGMRKAPDSAVFLSDSNLGVGENNPRAGKLMQRVFGNGWRHTWNLICYRLWKEDLLSSAEVEDILPSHGGTICEDRLRMEETSTLENPPISHHGIFRTHDIMPLSQVLPAVNEEVILQDGFLTAQNGANLRWIIMKYPKDPPTYSSILTLGYLGKAQPGVSDKTRIEVRLWASMRSQTVMRTVQGAVNYHIALEANPTIVSPHSTISKRQQLEKYVELVWSHQTHGEDNKKDSDVRRLLGLYEENPTCRALCCADYPIYLVFDLDMVHLTTLDRKIMGQMVRRRLRHEMGVPDEYFDDTHFFDHFPYMSCKANNASESASVLGAMYKKRPLLEERRKLIRELELSNLDGKFIASQVEAFDPTSVLNLELMEAMPRRLPLMIGNLTQGKAGNQLMALRFCKGFALQAMDANMGSFIGEAFKVPMVLKRFQPRGSSRDVVTARLIGFREHIFTVAHGICGDINAVAEWCFGTSIQRVQTWLGVRMHYGHPDFVDLYWARNRGSMSKATPHINLSEDIYLGFNVKNRGEKSDHFDFLEWEKGREVSFNAASTFLYKISGGNIGVWRSKAASLRSLAFRLVARSLAMADGGGKPFWKDDEIVCDKDGVPHYTGRYPSLMKEYRRRVLFCFNNLEGDGKDATEEARDLEKKKARFAKKLLDALHGEAWRACQDLLTKADELKMPNGYKLIFECLQTIEKAPIIRKTEAFDQYFENCFRRKGQSVDDHLRRRKQDWEDLCDLSDNTSMSEDLRSYFLLKNINLGRDDRRSILLANQSDDTIAGIEKALRVSYYDVHEKEKKQSWQPKQDKPHRRDGGFRKRGWAHWAEEVDDETAEFEIQEYANYDLDENDMEQEDDEEAYQVEEAYEVEQHSDEGASQDEDVYNAYAAFDKMRKGYKESRAKLKELQKNRGFFRADLRGELTYDERKQAIDKEKQRTRCGTCGHVGHWSGDPQCPRASKSGPKKIQSGASGSNKKGKRKGKSRGKAYLVGDEPLLFSLDDDDGEETHAAYMIGPGEKEEDQMQQDAGLNDFDERRKTSASQAVSPRSSSTWEHVAPNDIPTAYAGTTTIAGPWLGSGPQQVAEITSQVDWMVPVASEKMSLLYVNSFQEVMPDTPIMEMKARELQAECEHWNLQTSGTKAQMQDRLNSPKAEVRGTASFTQEDANVSQFGTQLTGTKFQRGLEEEPQSQGLILPKSKSPIYVDATVFQSLRAWQWERRPWRSRVRSVKALWFFARTELMVVFSLVAAVLESRNALALDDLMRWCGRHHSMATGHSPASAFNGSNNVSPPFLASAFMNRDGEHEPNSILEPNAKDFEANTMNSLHDEGGHDYDDGPQDESRLCLLDSACTACMHSRRWRQAYERTLPAGLSCKKTDQTKVFHFANGASTEDRVAVWEIPIFLGGRRGQVYSAELPEGSTPLLLSIPAMTALDMTLQMKQRKVLVQSLNIELPMFVTKTKHLAVEVAYKEGSTIPELSMEAAPSVMSDKRDLMVYYSEEAEFPLLSEMADVEVSMFSRSKDKQQPTLGARGILNNDARGQLSERRAKELQAKAQKAQAVDSRTWAALKRQYSLAEQWATKSFSTTVLFEPFGGNFGVTRVASHVHGWTNSQPLDLMDGYDIISPGRQQLLWKVLEEHDPYMVLIAFPCTFWSLLCNLSQGVDWGKLRRTLGRATLLLVVRICVFQHRRGRFFLLENPAGSMAWVFEKIIAKLFVLTDGVYTTGDQCRYGKVDLESLRPIKKPTGWLSNNQFVLNQLGRKCTCRWGSHQQVLGSNQFGSRALQAAAYPEGLSRAICSGILMSMKFEYSLAMSYKAGSHSFVSFELAFPARDEVDVDMEEADREEVTREDAQHDKWTVIQPDRLIREHFVPRLRLFMPAALTEPPIPIHRILPGRRTVAKYLNHNSEVVDNEIYDDEWATGGVRSMYRTWVGHTEFRFQPEELQERFQPVAMNQPSQPELVDFSPLTPAPATPAPGTPGILQRRRARTRQLQRGFWTEIESPDVVDLLERTSEHILEQGAGDWTLLDPNSDLFTEWQSHESANADVVLALCSHRAKRMKKPQPHAGPADVPVRRSYLLLAGGEDGKQGLSTDWEDWAQMAPSSQQRPLVGTHRVFYMVLYGKPAGEADDQKGDKFLQQELERERKWQVLPRELKLALRRVHINLGHASPQAMMKALRISRASAMALKACRLFRCADCPCLKVPKLPRPSKLPVADEFNTHVGVDIISEKDSTGQSWQWLNILCQGTSFQVCILLGDTNMNPTGKAVLAAFHQGWTSWAGFPEVGVIADRAKYFLSSFAEDMADHGCRFDTAAKASPWQIGMIERHGGLWKETFRRTAWSQQVAGKDEVLATTSATNAAKNSLCRKGGFSPNQWVLGKDIRLPASLVDDDEVNRIGSLALASTPGTKFHRKHQLRMAARQACTAAANSEALRRAELRQVRPHRGPWLPGMYCFYYDGANKDPGPSNWRGVARVIGSEGSHTIWISHRGLLLAVSPEHLARAFDQEVRQWAIVDQERELIDAMPAAGGTGFIDLRKTPLPPALTEGAIADVPESQQEDDDMGIPIEGPEQPPQRAEEPSSEEQAAPAPVENVSSEDLSASSTSMARMKLESDRDQRRMLKSSEFFDKRARERREARERRQSDFEEAERLREQQRQAEATPIEEDVFDEELHDYHQSRPTRQLTPVVEDPAAEANEREAKRLRVSEDSPETANFVDAADKIPFAFMATEQEGFLEETAYAYYMDRQLAYEGLGVSLDTFIFGMRRNDFYERYKSMQEHAMQGTALSAPDTKKKGRKEVKLHELKPELRREFTKEGGSDQREWDAWKSKEACDVLSPDESRKIQQNSPELIISTRWVRTNKNDGLQNKEFLAKSRLVVLTLVQGFKDRSLGHFRRGAPTASAIAESIVLAICAYLGLTLFAKDIKNAYFSGRSLEREVYLSQPRGGLPGLQEGQLLRARKAIYGFAEAARMFWLALREYLISDGWQESRLEPALFYLRQGNKLRGILVSHVDDLEGGIQPDMLETAFSKSSQALEFATNHYKDFIFRGREIHQTPERHVDVSMKNYALSMKPVRIEKHRRQQLDSELTKEELDLLQSSAGELGWITRQLRCDLAFENGVIQRCKTEACIADLVRLKQYVGQARRGANFRLRYWSDVNLSEAVVVHLADSGFANGSPEHNGLLRYRSVGGYFILLANKEILQGQPARCNMICFQSSQTKRVCRSTLAAEASHLAEAVEAGDWVTVVLEEALTGDVDLRNWQSVIERRERVYVTDAKSVYDYLRKDATSTSTDKRMAIEGALLRETVRKPKADVRWIDGMQNIANVLTKHNAEKDTLREFLRTGQMSLTQTEANQKLKEKRRQERQSRSEKKRSFKETNKEADLKQKRTAKAEAIRPGEDLTESAMVLPTIDLFSFYFATVGYFVSLTVIAGILRASDMTMYFYVGFHLMLTMASVSLHELGTLGTTMSVEWILGPGFFMFEGLLEYGGLSEGFRRIIVGFDSTARVSFSPENIFIYPNILPTLPDMNFFGADILPAGSIYWALTLMFFTFQNKTKSAAVRQALRTGTATYRATGRPNANTRLTLIDTFMQYRQMHYQDACLFLFYYILYRSANMGLAGALPMITIIFACVCWLTVPTLFAPYPSWQNLCEDVEAFYHFMMRCPADRSRAELYHTRMWITISASGNKPAQDPPKAGAKGQPGNLFEVLLQSALESDNRLLDPVKYVIVMFNYRFTDDCMSLAWSLCRTTLLFATLPSSVIEAGEFCLFIWVLHAFLVLAFGVFVDVLWIGAPCAAAPRILAKATSFSTILLAGMLFFSFLDTVAKVLLFLSRRWRKLPGRGRPVTAKNVKVGMKVLPGKDWMYDMKKDDAKQNAAPGCSMVGTVTNCDDCQELGYCEVMWVNGSEGRYRITTSWQTASDLRRHPDWLLGRGARGTRRGLLSFFPPCDATRAPRFTRAPAFFFVWFEHPADKVVN</sequence>
<name>A0ABP0QKM4_9DINO</name>
<proteinExistence type="predicted"/>
<reference evidence="7 8" key="1">
    <citation type="submission" date="2024-02" db="EMBL/GenBank/DDBJ databases">
        <authorList>
            <person name="Chen Y."/>
            <person name="Shah S."/>
            <person name="Dougan E. K."/>
            <person name="Thang M."/>
            <person name="Chan C."/>
        </authorList>
    </citation>
    <scope>NUCLEOTIDE SEQUENCE [LARGE SCALE GENOMIC DNA]</scope>
</reference>
<dbReference type="Pfam" id="PF07727">
    <property type="entry name" value="RVT_2"/>
    <property type="match status" value="1"/>
</dbReference>
<dbReference type="Proteomes" id="UP001642484">
    <property type="component" value="Unassembled WGS sequence"/>
</dbReference>
<feature type="compositionally biased region" description="Low complexity" evidence="2">
    <location>
        <begin position="1104"/>
        <end position="1115"/>
    </location>
</feature>
<feature type="coiled-coil region" evidence="1">
    <location>
        <begin position="697"/>
        <end position="724"/>
    </location>
</feature>
<dbReference type="Pfam" id="PF02037">
    <property type="entry name" value="SAP"/>
    <property type="match status" value="1"/>
</dbReference>
<evidence type="ECO:0000256" key="3">
    <source>
        <dbReference type="SAM" id="Phobius"/>
    </source>
</evidence>
<feature type="domain" description="MIB/HERC2" evidence="6">
    <location>
        <begin position="3897"/>
        <end position="3982"/>
    </location>
</feature>
<protein>
    <recommendedName>
        <fullName evidence="9">SAP domain-containing protein</fullName>
    </recommendedName>
</protein>
<feature type="transmembrane region" description="Helical" evidence="3">
    <location>
        <begin position="3823"/>
        <end position="3845"/>
    </location>
</feature>
<dbReference type="Gene3D" id="3.30.420.10">
    <property type="entry name" value="Ribonuclease H-like superfamily/Ribonuclease H"/>
    <property type="match status" value="1"/>
</dbReference>
<feature type="transmembrane region" description="Helical" evidence="3">
    <location>
        <begin position="3797"/>
        <end position="3816"/>
    </location>
</feature>
<dbReference type="InterPro" id="IPR037252">
    <property type="entry name" value="Mib_Herc2_sf"/>
</dbReference>
<keyword evidence="1" id="KW-0175">Coiled coil</keyword>
<feature type="transmembrane region" description="Helical" evidence="3">
    <location>
        <begin position="3865"/>
        <end position="3886"/>
    </location>
</feature>
<feature type="transmembrane region" description="Helical" evidence="3">
    <location>
        <begin position="36"/>
        <end position="66"/>
    </location>
</feature>
<feature type="domain" description="Integrase catalytic" evidence="5">
    <location>
        <begin position="2270"/>
        <end position="2440"/>
    </location>
</feature>
<dbReference type="InterPro" id="IPR003440">
    <property type="entry name" value="Glyco_trans_48_dom"/>
</dbReference>
<dbReference type="PANTHER" id="PTHR12741:SF48">
    <property type="entry name" value="1,3-BETA-GLUCAN SYNTHASE COMPONENT FKS1-RELATED"/>
    <property type="match status" value="1"/>
</dbReference>
<feature type="region of interest" description="Disordered" evidence="2">
    <location>
        <begin position="3407"/>
        <end position="3451"/>
    </location>
</feature>
<evidence type="ECO:0000259" key="6">
    <source>
        <dbReference type="PROSITE" id="PS51416"/>
    </source>
</evidence>
<dbReference type="InterPro" id="IPR003034">
    <property type="entry name" value="SAP_dom"/>
</dbReference>
<dbReference type="Pfam" id="PF02364">
    <property type="entry name" value="Glucan_synthase"/>
    <property type="match status" value="1"/>
</dbReference>